<sequence length="81" mass="9267">MPKQPAFPGLRDAMKKKQTRREVFLSEMKAVVPWGRLLGLIAPHYPKAGPKGGRPPMPIETMLRVYFLQNWYALSDPMAEE</sequence>
<feature type="domain" description="Transposase InsH N-terminal" evidence="1">
    <location>
        <begin position="15"/>
        <end position="81"/>
    </location>
</feature>
<dbReference type="InterPro" id="IPR008490">
    <property type="entry name" value="Transposase_InsH_N"/>
</dbReference>
<proteinExistence type="predicted"/>
<protein>
    <submittedName>
        <fullName evidence="2">Transposase domain</fullName>
    </submittedName>
</protein>
<dbReference type="Pfam" id="PF05598">
    <property type="entry name" value="DUF772"/>
    <property type="match status" value="1"/>
</dbReference>
<dbReference type="PANTHER" id="PTHR35604:SF2">
    <property type="entry name" value="TRANSPOSASE INSH FOR INSERTION SEQUENCE ELEMENT IS5A-RELATED"/>
    <property type="match status" value="1"/>
</dbReference>
<dbReference type="EMBL" id="FOCI01000017">
    <property type="protein sequence ID" value="SEN46608.1"/>
    <property type="molecule type" value="Genomic_DNA"/>
</dbReference>
<keyword evidence="3" id="KW-1185">Reference proteome</keyword>
<name>A0A1H8GTK9_9RHOB</name>
<dbReference type="AlphaFoldDB" id="A0A1H8GTK9"/>
<dbReference type="PANTHER" id="PTHR35604">
    <property type="entry name" value="TRANSPOSASE INSH FOR INSERTION SEQUENCE ELEMENT IS5A-RELATED"/>
    <property type="match status" value="1"/>
</dbReference>
<organism evidence="2 3">
    <name type="scientific">Loktanella fryxellensis</name>
    <dbReference type="NCBI Taxonomy" id="245187"/>
    <lineage>
        <taxon>Bacteria</taxon>
        <taxon>Pseudomonadati</taxon>
        <taxon>Pseudomonadota</taxon>
        <taxon>Alphaproteobacteria</taxon>
        <taxon>Rhodobacterales</taxon>
        <taxon>Roseobacteraceae</taxon>
        <taxon>Loktanella</taxon>
    </lineage>
</organism>
<reference evidence="2 3" key="1">
    <citation type="submission" date="2016-10" db="EMBL/GenBank/DDBJ databases">
        <authorList>
            <person name="de Groot N.N."/>
        </authorList>
    </citation>
    <scope>NUCLEOTIDE SEQUENCE [LARGE SCALE GENOMIC DNA]</scope>
    <source>
        <strain evidence="2 3">DSM 16213</strain>
    </source>
</reference>
<evidence type="ECO:0000313" key="3">
    <source>
        <dbReference type="Proteomes" id="UP000199585"/>
    </source>
</evidence>
<dbReference type="RefSeq" id="WP_245731535.1">
    <property type="nucleotide sequence ID" value="NZ_FOCI01000017.1"/>
</dbReference>
<feature type="non-terminal residue" evidence="2">
    <location>
        <position position="81"/>
    </location>
</feature>
<dbReference type="Proteomes" id="UP000199585">
    <property type="component" value="Unassembled WGS sequence"/>
</dbReference>
<evidence type="ECO:0000259" key="1">
    <source>
        <dbReference type="Pfam" id="PF05598"/>
    </source>
</evidence>
<gene>
    <name evidence="2" type="ORF">SAMN04488003_11759</name>
</gene>
<evidence type="ECO:0000313" key="2">
    <source>
        <dbReference type="EMBL" id="SEN46608.1"/>
    </source>
</evidence>
<accession>A0A1H8GTK9</accession>